<keyword evidence="2" id="KW-1185">Reference proteome</keyword>
<sequence>MSGRRPHRPHAPHRRARAPRRRPCSLASVALAAVLALTAAGCSSESRQDSVERTDRAERAGRTGPSALRSEAAPTAPSPFWVDPESDAARQVREWEKQGRTDDAKALRRISERAVADWPAGDNPEPGISRAVLGATAAKSTAVFVAYNIPHRDCGLYSAGGAHDARSYRDWIDSFAAAIGNAEAIVILEPDAVPHLTDGCTPAEYHDERYELLTHAIGRLKRQPRTRVYLDAGNPHWIADPAKLTEPLRRAGIASADGFSLNVSNFQTNDAVKAYGTRLSGLLGDVHFTIDTSRNGAGPLRGDRDEAWCNPPGRALGSPPTTNTGNELLDAYLWIKRPGDSDGPCRGGPAAGTWWPDYALGLARRSKDTTA</sequence>
<organism evidence="1 2">
    <name type="scientific">Streptomyces scopuliridis</name>
    <dbReference type="NCBI Taxonomy" id="452529"/>
    <lineage>
        <taxon>Bacteria</taxon>
        <taxon>Bacillati</taxon>
        <taxon>Actinomycetota</taxon>
        <taxon>Actinomycetes</taxon>
        <taxon>Kitasatosporales</taxon>
        <taxon>Streptomycetaceae</taxon>
        <taxon>Streptomyces</taxon>
    </lineage>
</organism>
<protein>
    <submittedName>
        <fullName evidence="1">Glycoside hydrolase family 6 protein</fullName>
    </submittedName>
</protein>
<evidence type="ECO:0000313" key="1">
    <source>
        <dbReference type="EMBL" id="WSB97626.1"/>
    </source>
</evidence>
<name>A0ACD4ZIJ1_9ACTN</name>
<gene>
    <name evidence="1" type="ORF">OG835_11780</name>
</gene>
<dbReference type="Proteomes" id="UP001348369">
    <property type="component" value="Chromosome"/>
</dbReference>
<reference evidence="1" key="1">
    <citation type="submission" date="2022-10" db="EMBL/GenBank/DDBJ databases">
        <title>The complete genomes of actinobacterial strains from the NBC collection.</title>
        <authorList>
            <person name="Joergensen T.S."/>
            <person name="Alvarez Arevalo M."/>
            <person name="Sterndorff E.B."/>
            <person name="Faurdal D."/>
            <person name="Vuksanovic O."/>
            <person name="Mourched A.-S."/>
            <person name="Charusanti P."/>
            <person name="Shaw S."/>
            <person name="Blin K."/>
            <person name="Weber T."/>
        </authorList>
    </citation>
    <scope>NUCLEOTIDE SEQUENCE</scope>
    <source>
        <strain evidence="1">NBC 01771</strain>
    </source>
</reference>
<evidence type="ECO:0000313" key="2">
    <source>
        <dbReference type="Proteomes" id="UP001348369"/>
    </source>
</evidence>
<proteinExistence type="predicted"/>
<accession>A0ACD4ZIJ1</accession>
<dbReference type="EMBL" id="CP109109">
    <property type="protein sequence ID" value="WSB97626.1"/>
    <property type="molecule type" value="Genomic_DNA"/>
</dbReference>
<keyword evidence="1" id="KW-0378">Hydrolase</keyword>